<gene>
    <name evidence="1" type="ORF">FXN61_24050</name>
</gene>
<evidence type="ECO:0000313" key="1">
    <source>
        <dbReference type="EMBL" id="NKE59716.1"/>
    </source>
</evidence>
<proteinExistence type="predicted"/>
<dbReference type="Proteomes" id="UP001515943">
    <property type="component" value="Unassembled WGS sequence"/>
</dbReference>
<evidence type="ECO:0000313" key="2">
    <source>
        <dbReference type="Proteomes" id="UP001515943"/>
    </source>
</evidence>
<name>A0ABX1FM96_9PSEU</name>
<organism evidence="1 2">
    <name type="scientific">Lentzea indica</name>
    <dbReference type="NCBI Taxonomy" id="2604800"/>
    <lineage>
        <taxon>Bacteria</taxon>
        <taxon>Bacillati</taxon>
        <taxon>Actinomycetota</taxon>
        <taxon>Actinomycetes</taxon>
        <taxon>Pseudonocardiales</taxon>
        <taxon>Pseudonocardiaceae</taxon>
        <taxon>Lentzea</taxon>
    </lineage>
</organism>
<sequence length="103" mass="11569">MTWQQAEQYDAQVSLLRKLANTSTRFNVREVDGQPALVDDRLPSDECVRVDGPAASDLMRHLFHLNHYALLSLVGLLEAARGTKAQSNAIELLERLKLDQDPL</sequence>
<protein>
    <submittedName>
        <fullName evidence="1">Uncharacterized protein</fullName>
    </submittedName>
</protein>
<dbReference type="RefSeq" id="WP_167976375.1">
    <property type="nucleotide sequence ID" value="NZ_VSRL01000092.1"/>
</dbReference>
<keyword evidence="2" id="KW-1185">Reference proteome</keyword>
<comment type="caution">
    <text evidence="1">The sequence shown here is derived from an EMBL/GenBank/DDBJ whole genome shotgun (WGS) entry which is preliminary data.</text>
</comment>
<accession>A0ABX1FM96</accession>
<reference evidence="1 2" key="1">
    <citation type="submission" date="2019-08" db="EMBL/GenBank/DDBJ databases">
        <title>Lentzea from Indian Himalayas.</title>
        <authorList>
            <person name="Mandal S."/>
            <person name="Mallick Gupta A."/>
            <person name="Maiti P.K."/>
            <person name="Sarkar J."/>
            <person name="Mandal S."/>
        </authorList>
    </citation>
    <scope>NUCLEOTIDE SEQUENCE [LARGE SCALE GENOMIC DNA]</scope>
    <source>
        <strain evidence="1 2">PSKA42</strain>
    </source>
</reference>
<dbReference type="EMBL" id="VSRL01000092">
    <property type="protein sequence ID" value="NKE59716.1"/>
    <property type="molecule type" value="Genomic_DNA"/>
</dbReference>